<comment type="caution">
    <text evidence="1">The sequence shown here is derived from an EMBL/GenBank/DDBJ whole genome shotgun (WGS) entry which is preliminary data.</text>
</comment>
<dbReference type="PANTHER" id="PTHR38657">
    <property type="entry name" value="SLR1343 PROTEIN"/>
    <property type="match status" value="1"/>
</dbReference>
<dbReference type="PANTHER" id="PTHR38657:SF1">
    <property type="entry name" value="SLR1343 PROTEIN"/>
    <property type="match status" value="1"/>
</dbReference>
<dbReference type="InterPro" id="IPR052551">
    <property type="entry name" value="UV-DNA_repair_photolyase"/>
</dbReference>
<dbReference type="EMBL" id="PVTD01000007">
    <property type="protein sequence ID" value="PRY22250.1"/>
    <property type="molecule type" value="Genomic_DNA"/>
</dbReference>
<sequence length="79" mass="8990">MSDCCGSCSHSVDNKFGNEACPFSLRYWHFLDRHRACIAPNPRKGNMYQTWDRMGSARRAGVLRGANLFRERRPAGEAV</sequence>
<keyword evidence="2" id="KW-1185">Reference proteome</keyword>
<name>A0A2T0RM95_9RHOB</name>
<dbReference type="OrthoDB" id="5288100at2"/>
<dbReference type="Gene3D" id="1.10.10.1710">
    <property type="entry name" value="Deoxyribodipyrimidine photolyase-related"/>
    <property type="match status" value="1"/>
</dbReference>
<organism evidence="1 2">
    <name type="scientific">Aliiruegeria haliotis</name>
    <dbReference type="NCBI Taxonomy" id="1280846"/>
    <lineage>
        <taxon>Bacteria</taxon>
        <taxon>Pseudomonadati</taxon>
        <taxon>Pseudomonadota</taxon>
        <taxon>Alphaproteobacteria</taxon>
        <taxon>Rhodobacterales</taxon>
        <taxon>Roseobacteraceae</taxon>
        <taxon>Aliiruegeria</taxon>
    </lineage>
</organism>
<reference evidence="1 2" key="1">
    <citation type="submission" date="2018-03" db="EMBL/GenBank/DDBJ databases">
        <title>Genomic Encyclopedia of Archaeal and Bacterial Type Strains, Phase II (KMG-II): from individual species to whole genera.</title>
        <authorList>
            <person name="Goeker M."/>
        </authorList>
    </citation>
    <scope>NUCLEOTIDE SEQUENCE [LARGE SCALE GENOMIC DNA]</scope>
    <source>
        <strain evidence="1 2">DSM 29328</strain>
    </source>
</reference>
<evidence type="ECO:0000313" key="2">
    <source>
        <dbReference type="Proteomes" id="UP000239480"/>
    </source>
</evidence>
<dbReference type="Proteomes" id="UP000239480">
    <property type="component" value="Unassembled WGS sequence"/>
</dbReference>
<proteinExistence type="predicted"/>
<dbReference type="AlphaFoldDB" id="A0A2T0RM95"/>
<gene>
    <name evidence="1" type="ORF">CLV78_107174</name>
</gene>
<evidence type="ECO:0000313" key="1">
    <source>
        <dbReference type="EMBL" id="PRY22250.1"/>
    </source>
</evidence>
<accession>A0A2T0RM95</accession>
<protein>
    <submittedName>
        <fullName evidence="1">Uncharacterized protein</fullName>
    </submittedName>
</protein>